<sequence>MSFRRRLGFGHRQTSLPLCANSGSISAGSLRVPRGRCYTPFFLSLLCCVFRKHNKTIQNAASCSSFFHFRKFCFLLHTQQQPNWKITPGCNAYTTLFVTRNDTRKITCNFFLSLASALLILHFLYSQTPF</sequence>
<dbReference type="EMBL" id="HBUE01217651">
    <property type="protein sequence ID" value="CAG6537913.1"/>
    <property type="molecule type" value="Transcribed_RNA"/>
</dbReference>
<feature type="transmembrane region" description="Helical" evidence="1">
    <location>
        <begin position="106"/>
        <end position="125"/>
    </location>
</feature>
<proteinExistence type="predicted"/>
<dbReference type="EMBL" id="HBUE01088597">
    <property type="protein sequence ID" value="CAG6480444.1"/>
    <property type="molecule type" value="Transcribed_RNA"/>
</dbReference>
<organism evidence="2">
    <name type="scientific">Culex pipiens</name>
    <name type="common">House mosquito</name>
    <dbReference type="NCBI Taxonomy" id="7175"/>
    <lineage>
        <taxon>Eukaryota</taxon>
        <taxon>Metazoa</taxon>
        <taxon>Ecdysozoa</taxon>
        <taxon>Arthropoda</taxon>
        <taxon>Hexapoda</taxon>
        <taxon>Insecta</taxon>
        <taxon>Pterygota</taxon>
        <taxon>Neoptera</taxon>
        <taxon>Endopterygota</taxon>
        <taxon>Diptera</taxon>
        <taxon>Nematocera</taxon>
        <taxon>Culicoidea</taxon>
        <taxon>Culicidae</taxon>
        <taxon>Culicinae</taxon>
        <taxon>Culicini</taxon>
        <taxon>Culex</taxon>
        <taxon>Culex</taxon>
    </lineage>
</organism>
<accession>A0A8D8BRG2</accession>
<dbReference type="EMBL" id="HBUE01324209">
    <property type="protein sequence ID" value="CAG6589924.1"/>
    <property type="molecule type" value="Transcribed_RNA"/>
</dbReference>
<keyword evidence="1" id="KW-1133">Transmembrane helix</keyword>
<dbReference type="EMBL" id="HBUE01088596">
    <property type="protein sequence ID" value="CAG6480442.1"/>
    <property type="molecule type" value="Transcribed_RNA"/>
</dbReference>
<dbReference type="EMBL" id="HBUE01088585">
    <property type="protein sequence ID" value="CAG6480425.1"/>
    <property type="molecule type" value="Transcribed_RNA"/>
</dbReference>
<dbReference type="EMBL" id="HBUE01088599">
    <property type="protein sequence ID" value="CAG6480446.1"/>
    <property type="molecule type" value="Transcribed_RNA"/>
</dbReference>
<evidence type="ECO:0000256" key="1">
    <source>
        <dbReference type="SAM" id="Phobius"/>
    </source>
</evidence>
<dbReference type="EMBL" id="HBUE01324206">
    <property type="protein sequence ID" value="CAG6589922.1"/>
    <property type="molecule type" value="Transcribed_RNA"/>
</dbReference>
<dbReference type="EMBL" id="HBUE01088590">
    <property type="protein sequence ID" value="CAG6480432.1"/>
    <property type="molecule type" value="Transcribed_RNA"/>
</dbReference>
<dbReference type="EMBL" id="HBUE01088594">
    <property type="protein sequence ID" value="CAG6480439.1"/>
    <property type="molecule type" value="Transcribed_RNA"/>
</dbReference>
<dbReference type="EMBL" id="HBUE01217648">
    <property type="protein sequence ID" value="CAG6537911.1"/>
    <property type="molecule type" value="Transcribed_RNA"/>
</dbReference>
<protein>
    <submittedName>
        <fullName evidence="2">(northern house mosquito) hypothetical protein</fullName>
    </submittedName>
</protein>
<dbReference type="EMBL" id="HBUE01088601">
    <property type="protein sequence ID" value="CAG6480448.1"/>
    <property type="molecule type" value="Transcribed_RNA"/>
</dbReference>
<evidence type="ECO:0000313" key="2">
    <source>
        <dbReference type="EMBL" id="CAG6480444.1"/>
    </source>
</evidence>
<keyword evidence="1" id="KW-0472">Membrane</keyword>
<reference evidence="2" key="1">
    <citation type="submission" date="2021-05" db="EMBL/GenBank/DDBJ databases">
        <authorList>
            <person name="Alioto T."/>
            <person name="Alioto T."/>
            <person name="Gomez Garrido J."/>
        </authorList>
    </citation>
    <scope>NUCLEOTIDE SEQUENCE</scope>
</reference>
<keyword evidence="1" id="KW-0812">Transmembrane</keyword>
<name>A0A8D8BRG2_CULPI</name>
<dbReference type="AlphaFoldDB" id="A0A8D8BRG2"/>
<dbReference type="EMBL" id="HBUE01088584">
    <property type="protein sequence ID" value="CAG6480423.1"/>
    <property type="molecule type" value="Transcribed_RNA"/>
</dbReference>